<dbReference type="PROSITE" id="PS51257">
    <property type="entry name" value="PROKAR_LIPOPROTEIN"/>
    <property type="match status" value="1"/>
</dbReference>
<dbReference type="SUPFAM" id="SSF48726">
    <property type="entry name" value="Immunoglobulin"/>
    <property type="match status" value="2"/>
</dbReference>
<dbReference type="Gene3D" id="2.60.40.10">
    <property type="entry name" value="Immunoglobulins"/>
    <property type="match status" value="2"/>
</dbReference>
<feature type="domain" description="Ig-like" evidence="5">
    <location>
        <begin position="235"/>
        <end position="319"/>
    </location>
</feature>
<gene>
    <name evidence="7" type="ORF">PEVE_00035717</name>
</gene>
<evidence type="ECO:0000259" key="6">
    <source>
        <dbReference type="PROSITE" id="PS51886"/>
    </source>
</evidence>
<name>A0ABN8MLY4_9CNID</name>
<keyword evidence="4" id="KW-1133">Transmembrane helix</keyword>
<feature type="transmembrane region" description="Helical" evidence="4">
    <location>
        <begin position="20"/>
        <end position="37"/>
    </location>
</feature>
<dbReference type="Pfam" id="PF07534">
    <property type="entry name" value="TLD"/>
    <property type="match status" value="1"/>
</dbReference>
<feature type="compositionally biased region" description="Basic residues" evidence="3">
    <location>
        <begin position="173"/>
        <end position="183"/>
    </location>
</feature>
<proteinExistence type="predicted"/>
<keyword evidence="2" id="KW-1015">Disulfide bond</keyword>
<dbReference type="InterPro" id="IPR006571">
    <property type="entry name" value="TLDc_dom"/>
</dbReference>
<organism evidence="7 8">
    <name type="scientific">Porites evermanni</name>
    <dbReference type="NCBI Taxonomy" id="104178"/>
    <lineage>
        <taxon>Eukaryota</taxon>
        <taxon>Metazoa</taxon>
        <taxon>Cnidaria</taxon>
        <taxon>Anthozoa</taxon>
        <taxon>Hexacorallia</taxon>
        <taxon>Scleractinia</taxon>
        <taxon>Fungiina</taxon>
        <taxon>Poritidae</taxon>
        <taxon>Porites</taxon>
    </lineage>
</organism>
<keyword evidence="4" id="KW-0812">Transmembrane</keyword>
<dbReference type="PROSITE" id="PS51886">
    <property type="entry name" value="TLDC"/>
    <property type="match status" value="1"/>
</dbReference>
<dbReference type="InterPro" id="IPR007110">
    <property type="entry name" value="Ig-like_dom"/>
</dbReference>
<keyword evidence="8" id="KW-1185">Reference proteome</keyword>
<protein>
    <recommendedName>
        <fullName evidence="9">Basement membrane-specific heparan sulfate proteoglycan core protein</fullName>
    </recommendedName>
</protein>
<reference evidence="7 8" key="1">
    <citation type="submission" date="2022-05" db="EMBL/GenBank/DDBJ databases">
        <authorList>
            <consortium name="Genoscope - CEA"/>
            <person name="William W."/>
        </authorList>
    </citation>
    <scope>NUCLEOTIDE SEQUENCE [LARGE SCALE GENOMIC DNA]</scope>
</reference>
<dbReference type="Pfam" id="PF13927">
    <property type="entry name" value="Ig_3"/>
    <property type="match status" value="1"/>
</dbReference>
<evidence type="ECO:0000256" key="2">
    <source>
        <dbReference type="ARBA" id="ARBA00023157"/>
    </source>
</evidence>
<feature type="compositionally biased region" description="Basic and acidic residues" evidence="3">
    <location>
        <begin position="207"/>
        <end position="216"/>
    </location>
</feature>
<evidence type="ECO:0008006" key="9">
    <source>
        <dbReference type="Google" id="ProtNLM"/>
    </source>
</evidence>
<feature type="domain" description="TLDc" evidence="6">
    <location>
        <begin position="525"/>
        <end position="711"/>
    </location>
</feature>
<evidence type="ECO:0000313" key="8">
    <source>
        <dbReference type="Proteomes" id="UP001159427"/>
    </source>
</evidence>
<dbReference type="Pfam" id="PF07679">
    <property type="entry name" value="I-set"/>
    <property type="match status" value="1"/>
</dbReference>
<evidence type="ECO:0000259" key="5">
    <source>
        <dbReference type="PROSITE" id="PS50835"/>
    </source>
</evidence>
<comment type="caution">
    <text evidence="7">The sequence shown here is derived from an EMBL/GenBank/DDBJ whole genome shotgun (WGS) entry which is preliminary data.</text>
</comment>
<sequence length="711" mass="77698">MKTVNSSKSQRVLEFVPSIRPSFLSVVLVLVCGCLWVKNEATNERLISLESRIYSCVPFTKRGTIDNLDRTTFSPTKDIAIDLSKRMQTQVSDDGNGYTSVSPLPIKVSATIRVRKRRNVLNDTSTGITIQEVRKEISKQFEQLMPTKYCKSSEKVCPAGPPGLPGPTGVRGPRGRRGPKGKKGPQGPMGPPGKSGKTGITGPAGPRGEKGDKGEPGPKGIPGPPGRPGKSISAPQVMLSPAEQTRDEGGNTAFYCTVVGNPSPIVEWQFKGTKLLSGAKYLIKEGELIVRNLNYSDAGPYTCAARNILGSSEATVNLTVRGLPIFAKVPPSLATPVQGTTFQVTCQADGYPLPAVTWTRAAMPLPAGKTTINQGTLTISNLSPADNGFYDCVATNIVGKKMKRLNLAVQVHRSECLLGRTVFRKSNFATARTIWLYRNISQGDLFEYCFSLNFCFCCLFVCLFTFQAFQNHLITAKARRELLSLRLYVALTEISNLRQLCVFTIKSFNDLKCLIFLSSAQITSVIVGNYRNHLTLLRNWLAPVAKSVNSLWKRCWHASVDGWAASTFHSRCDSKGPTVTIIRVGRYIFGGYTSISWASGSGRCQYDSKAFLFSLVNKPGWAPVKLSQSGQYSSSRVDSMCFSSTIGPTFGRGNDINIKNYASSNSNSYSNLGYTYSPPSGYSYGSTFARTFLAGTYKFTPDEVETFYETT</sequence>
<dbReference type="InterPro" id="IPR008160">
    <property type="entry name" value="Collagen"/>
</dbReference>
<feature type="domain" description="Ig-like" evidence="5">
    <location>
        <begin position="324"/>
        <end position="410"/>
    </location>
</feature>
<accession>A0ABN8MLY4</accession>
<dbReference type="PANTHER" id="PTHR45080">
    <property type="entry name" value="CONTACTIN 5"/>
    <property type="match status" value="1"/>
</dbReference>
<evidence type="ECO:0000256" key="3">
    <source>
        <dbReference type="SAM" id="MobiDB-lite"/>
    </source>
</evidence>
<dbReference type="Proteomes" id="UP001159427">
    <property type="component" value="Unassembled WGS sequence"/>
</dbReference>
<keyword evidence="4" id="KW-0472">Membrane</keyword>
<dbReference type="Pfam" id="PF01391">
    <property type="entry name" value="Collagen"/>
    <property type="match status" value="1"/>
</dbReference>
<dbReference type="PANTHER" id="PTHR45080:SF8">
    <property type="entry name" value="IG-LIKE DOMAIN-CONTAINING PROTEIN"/>
    <property type="match status" value="1"/>
</dbReference>
<dbReference type="InterPro" id="IPR013098">
    <property type="entry name" value="Ig_I-set"/>
</dbReference>
<dbReference type="InterPro" id="IPR003598">
    <property type="entry name" value="Ig_sub2"/>
</dbReference>
<dbReference type="EMBL" id="CALNXI010000557">
    <property type="protein sequence ID" value="CAH3029204.1"/>
    <property type="molecule type" value="Genomic_DNA"/>
</dbReference>
<keyword evidence="1" id="KW-0732">Signal</keyword>
<feature type="region of interest" description="Disordered" evidence="3">
    <location>
        <begin position="152"/>
        <end position="234"/>
    </location>
</feature>
<evidence type="ECO:0000313" key="7">
    <source>
        <dbReference type="EMBL" id="CAH3029204.1"/>
    </source>
</evidence>
<evidence type="ECO:0000256" key="4">
    <source>
        <dbReference type="SAM" id="Phobius"/>
    </source>
</evidence>
<dbReference type="InterPro" id="IPR013783">
    <property type="entry name" value="Ig-like_fold"/>
</dbReference>
<dbReference type="SMART" id="SM00408">
    <property type="entry name" value="IGc2"/>
    <property type="match status" value="2"/>
</dbReference>
<dbReference type="InterPro" id="IPR003599">
    <property type="entry name" value="Ig_sub"/>
</dbReference>
<dbReference type="PROSITE" id="PS50835">
    <property type="entry name" value="IG_LIKE"/>
    <property type="match status" value="2"/>
</dbReference>
<feature type="transmembrane region" description="Helical" evidence="4">
    <location>
        <begin position="445"/>
        <end position="469"/>
    </location>
</feature>
<dbReference type="SMART" id="SM00584">
    <property type="entry name" value="TLDc"/>
    <property type="match status" value="1"/>
</dbReference>
<dbReference type="InterPro" id="IPR036179">
    <property type="entry name" value="Ig-like_dom_sf"/>
</dbReference>
<dbReference type="SMART" id="SM00409">
    <property type="entry name" value="IG"/>
    <property type="match status" value="2"/>
</dbReference>
<dbReference type="InterPro" id="IPR050958">
    <property type="entry name" value="Cell_Adh-Cytoskel_Orgn"/>
</dbReference>
<evidence type="ECO:0000256" key="1">
    <source>
        <dbReference type="ARBA" id="ARBA00022729"/>
    </source>
</evidence>